<evidence type="ECO:0000313" key="1">
    <source>
        <dbReference type="EMBL" id="GME87831.1"/>
    </source>
</evidence>
<evidence type="ECO:0000313" key="2">
    <source>
        <dbReference type="Proteomes" id="UP001165101"/>
    </source>
</evidence>
<dbReference type="EMBL" id="BSXV01000165">
    <property type="protein sequence ID" value="GME87831.1"/>
    <property type="molecule type" value="Genomic_DNA"/>
</dbReference>
<protein>
    <submittedName>
        <fullName evidence="1">Unnamed protein product</fullName>
    </submittedName>
</protein>
<comment type="caution">
    <text evidence="1">The sequence shown here is derived from an EMBL/GenBank/DDBJ whole genome shotgun (WGS) entry which is preliminary data.</text>
</comment>
<reference evidence="1" key="1">
    <citation type="submission" date="2023-04" db="EMBL/GenBank/DDBJ databases">
        <title>Candida boidinii NBRC 1967.</title>
        <authorList>
            <person name="Ichikawa N."/>
            <person name="Sato H."/>
            <person name="Tonouchi N."/>
        </authorList>
    </citation>
    <scope>NUCLEOTIDE SEQUENCE</scope>
    <source>
        <strain evidence="1">NBRC 1967</strain>
    </source>
</reference>
<proteinExistence type="predicted"/>
<sequence>MLIKIPSTTVINSSYALYNIEFYEDEELNDSKVLRISKRFSDFTEFKKNLENSINKTINTEFPSKLYFKSSIDSQVLEERRVKLEQFLNHILEDTALRNNDILRNFLNLPYSSLISFKPGESLNERSSALKTHSWNTIYDDEVNNNMKDLNAKEWLDMLKDVKLLIQDCRSKIFENMNNSNSNNDQNLNNIQNTSNFKLVECRKNLAAINFRLEILNKNLNNPNFKNQLGKGEVIRRQDLFNSLNRDYKDMNALLVSISTNSKNNSNNNNNNDNDNGTNNASSSNRSNLFSSSTRPSRRTLGKPRETEVTKTMDNSELHQYQQQMMQSQDEDIMSLRKIIERQRQIGHAINEELNIQNEILDGFNSQVDESSRKINYAKKKIGKIV</sequence>
<gene>
    <name evidence="1" type="ORF">Cboi01_000057900</name>
</gene>
<organism evidence="1 2">
    <name type="scientific">Candida boidinii</name>
    <name type="common">Yeast</name>
    <dbReference type="NCBI Taxonomy" id="5477"/>
    <lineage>
        <taxon>Eukaryota</taxon>
        <taxon>Fungi</taxon>
        <taxon>Dikarya</taxon>
        <taxon>Ascomycota</taxon>
        <taxon>Saccharomycotina</taxon>
        <taxon>Pichiomycetes</taxon>
        <taxon>Pichiales</taxon>
        <taxon>Pichiaceae</taxon>
        <taxon>Ogataea</taxon>
        <taxon>Ogataea/Candida clade</taxon>
    </lineage>
</organism>
<accession>A0ACB5TFI3</accession>
<dbReference type="Proteomes" id="UP001165101">
    <property type="component" value="Unassembled WGS sequence"/>
</dbReference>
<keyword evidence="2" id="KW-1185">Reference proteome</keyword>
<name>A0ACB5TFI3_CANBO</name>